<keyword evidence="1" id="KW-0812">Transmembrane</keyword>
<evidence type="ECO:0000313" key="3">
    <source>
        <dbReference type="Proteomes" id="UP000239663"/>
    </source>
</evidence>
<keyword evidence="1" id="KW-1133">Transmembrane helix</keyword>
<comment type="caution">
    <text evidence="2">The sequence shown here is derived from an EMBL/GenBank/DDBJ whole genome shotgun (WGS) entry which is preliminary data.</text>
</comment>
<keyword evidence="3" id="KW-1185">Reference proteome</keyword>
<keyword evidence="1" id="KW-0472">Membrane</keyword>
<name>A0A2S7MZ44_9BACI</name>
<evidence type="ECO:0000313" key="2">
    <source>
        <dbReference type="EMBL" id="PQD95039.1"/>
    </source>
</evidence>
<dbReference type="Proteomes" id="UP000239663">
    <property type="component" value="Unassembled WGS sequence"/>
</dbReference>
<dbReference type="EMBL" id="PKOZ01000006">
    <property type="protein sequence ID" value="PQD95039.1"/>
    <property type="molecule type" value="Genomic_DNA"/>
</dbReference>
<sequence>MRLSRTQRSKKKKKAIRRSLLKIGILFVAAGILYSGYTLSSWGENFSWASNSSTTDSASTSSLAASSTQITYKEAQGKVTGIADQHTIEVDLDGKIKTFQCQENSPCRSVLNKLAADDAIVLYYSQDKNGQNQIADMAIIYTPKQGDLVQYIEATFSGMADSHTIEVKLPKQISAAYQLRGSLLNTDITKKFTSGDRVLLTGIKTEEGIIIWNMDRPQN</sequence>
<proteinExistence type="predicted"/>
<feature type="transmembrane region" description="Helical" evidence="1">
    <location>
        <begin position="20"/>
        <end position="37"/>
    </location>
</feature>
<dbReference type="OrthoDB" id="2620571at2"/>
<accession>A0A2S7MZ44</accession>
<gene>
    <name evidence="2" type="ORF">CYL18_11970</name>
</gene>
<reference evidence="2 3" key="1">
    <citation type="submission" date="2017-12" db="EMBL/GenBank/DDBJ databases">
        <title>Taxonomic description and draft genome of Pradoshia cofamensis Gen. nov., sp. nov., a thermotolerant bacillale isolated from anterior gut of earthworm Eisenia fetida.</title>
        <authorList>
            <person name="Saha T."/>
            <person name="Chakraborty R."/>
        </authorList>
    </citation>
    <scope>NUCLEOTIDE SEQUENCE [LARGE SCALE GENOMIC DNA]</scope>
    <source>
        <strain evidence="2 3">EAG3</strain>
    </source>
</reference>
<dbReference type="RefSeq" id="WP_104849744.1">
    <property type="nucleotide sequence ID" value="NZ_PKOZ01000006.1"/>
</dbReference>
<organism evidence="2 3">
    <name type="scientific">Pradoshia eiseniae</name>
    <dbReference type="NCBI Taxonomy" id="2064768"/>
    <lineage>
        <taxon>Bacteria</taxon>
        <taxon>Bacillati</taxon>
        <taxon>Bacillota</taxon>
        <taxon>Bacilli</taxon>
        <taxon>Bacillales</taxon>
        <taxon>Bacillaceae</taxon>
        <taxon>Pradoshia</taxon>
    </lineage>
</organism>
<protein>
    <submittedName>
        <fullName evidence="2">Uncharacterized protein</fullName>
    </submittedName>
</protein>
<evidence type="ECO:0000256" key="1">
    <source>
        <dbReference type="SAM" id="Phobius"/>
    </source>
</evidence>
<dbReference type="AlphaFoldDB" id="A0A2S7MZ44"/>